<gene>
    <name evidence="2" type="ORF">M408DRAFT_50110</name>
</gene>
<sequence length="200" mass="20932">RILVVNPNSSQSITDGIKASLKDQEGIEFMTGPPTSPAAINNEDEAQLSAEACLPVILERMKQPDPPLGVLVACYSDHPLVPRLKQEVAQPTAFHVLGIFEASIAAALDAIKSGEKFGIVTTGKDWEPILTEGVFNYFESAEDAEPDSFAGVIGTGLGVLELHDGDAGNVQTLMAQAAKELVAKQAAAICLGCAGMSGLE</sequence>
<dbReference type="Proteomes" id="UP000054097">
    <property type="component" value="Unassembled WGS sequence"/>
</dbReference>
<dbReference type="Pfam" id="PF01177">
    <property type="entry name" value="Asp_Glu_race"/>
    <property type="match status" value="1"/>
</dbReference>
<feature type="non-terminal residue" evidence="2">
    <location>
        <position position="1"/>
    </location>
</feature>
<dbReference type="InterPro" id="IPR015942">
    <property type="entry name" value="Asp/Glu/hydantoin_racemase"/>
</dbReference>
<protein>
    <recommendedName>
        <fullName evidence="4">Hydantoin racemase</fullName>
    </recommendedName>
</protein>
<dbReference type="EMBL" id="KN824282">
    <property type="protein sequence ID" value="KIM31389.1"/>
    <property type="molecule type" value="Genomic_DNA"/>
</dbReference>
<dbReference type="PANTHER" id="PTHR28047:SF5">
    <property type="entry name" value="PROTEIN DCG1"/>
    <property type="match status" value="1"/>
</dbReference>
<dbReference type="HOGENOM" id="CLU_053002_1_0_1"/>
<proteinExistence type="inferred from homology"/>
<dbReference type="InterPro" id="IPR053714">
    <property type="entry name" value="Iso_Racemase_Enz_sf"/>
</dbReference>
<comment type="similarity">
    <text evidence="1">Belongs to the HyuE racemase family.</text>
</comment>
<evidence type="ECO:0000256" key="1">
    <source>
        <dbReference type="ARBA" id="ARBA00038414"/>
    </source>
</evidence>
<dbReference type="InterPro" id="IPR052186">
    <property type="entry name" value="Hydantoin_racemase-like"/>
</dbReference>
<accession>A0A0C3BGU5</accession>
<name>A0A0C3BGU5_SERVB</name>
<dbReference type="PANTHER" id="PTHR28047">
    <property type="entry name" value="PROTEIN DCG1"/>
    <property type="match status" value="1"/>
</dbReference>
<reference evidence="3" key="2">
    <citation type="submission" date="2015-01" db="EMBL/GenBank/DDBJ databases">
        <title>Evolutionary Origins and Diversification of the Mycorrhizal Mutualists.</title>
        <authorList>
            <consortium name="DOE Joint Genome Institute"/>
            <consortium name="Mycorrhizal Genomics Consortium"/>
            <person name="Kohler A."/>
            <person name="Kuo A."/>
            <person name="Nagy L.G."/>
            <person name="Floudas D."/>
            <person name="Copeland A."/>
            <person name="Barry K.W."/>
            <person name="Cichocki N."/>
            <person name="Veneault-Fourrey C."/>
            <person name="LaButti K."/>
            <person name="Lindquist E.A."/>
            <person name="Lipzen A."/>
            <person name="Lundell T."/>
            <person name="Morin E."/>
            <person name="Murat C."/>
            <person name="Riley R."/>
            <person name="Ohm R."/>
            <person name="Sun H."/>
            <person name="Tunlid A."/>
            <person name="Henrissat B."/>
            <person name="Grigoriev I.V."/>
            <person name="Hibbett D.S."/>
            <person name="Martin F."/>
        </authorList>
    </citation>
    <scope>NUCLEOTIDE SEQUENCE [LARGE SCALE GENOMIC DNA]</scope>
    <source>
        <strain evidence="3">MAFF 305830</strain>
    </source>
</reference>
<dbReference type="AlphaFoldDB" id="A0A0C3BGU5"/>
<dbReference type="OrthoDB" id="412018at2759"/>
<reference evidence="2 3" key="1">
    <citation type="submission" date="2014-04" db="EMBL/GenBank/DDBJ databases">
        <authorList>
            <consortium name="DOE Joint Genome Institute"/>
            <person name="Kuo A."/>
            <person name="Zuccaro A."/>
            <person name="Kohler A."/>
            <person name="Nagy L.G."/>
            <person name="Floudas D."/>
            <person name="Copeland A."/>
            <person name="Barry K.W."/>
            <person name="Cichocki N."/>
            <person name="Veneault-Fourrey C."/>
            <person name="LaButti K."/>
            <person name="Lindquist E.A."/>
            <person name="Lipzen A."/>
            <person name="Lundell T."/>
            <person name="Morin E."/>
            <person name="Murat C."/>
            <person name="Sun H."/>
            <person name="Tunlid A."/>
            <person name="Henrissat B."/>
            <person name="Grigoriev I.V."/>
            <person name="Hibbett D.S."/>
            <person name="Martin F."/>
            <person name="Nordberg H.P."/>
            <person name="Cantor M.N."/>
            <person name="Hua S.X."/>
        </authorList>
    </citation>
    <scope>NUCLEOTIDE SEQUENCE [LARGE SCALE GENOMIC DNA]</scope>
    <source>
        <strain evidence="2 3">MAFF 305830</strain>
    </source>
</reference>
<dbReference type="Gene3D" id="3.40.50.12500">
    <property type="match status" value="1"/>
</dbReference>
<evidence type="ECO:0000313" key="3">
    <source>
        <dbReference type="Proteomes" id="UP000054097"/>
    </source>
</evidence>
<dbReference type="STRING" id="933852.A0A0C3BGU5"/>
<keyword evidence="3" id="KW-1185">Reference proteome</keyword>
<feature type="non-terminal residue" evidence="2">
    <location>
        <position position="200"/>
    </location>
</feature>
<organism evidence="2 3">
    <name type="scientific">Serendipita vermifera MAFF 305830</name>
    <dbReference type="NCBI Taxonomy" id="933852"/>
    <lineage>
        <taxon>Eukaryota</taxon>
        <taxon>Fungi</taxon>
        <taxon>Dikarya</taxon>
        <taxon>Basidiomycota</taxon>
        <taxon>Agaricomycotina</taxon>
        <taxon>Agaricomycetes</taxon>
        <taxon>Sebacinales</taxon>
        <taxon>Serendipitaceae</taxon>
        <taxon>Serendipita</taxon>
    </lineage>
</organism>
<evidence type="ECO:0008006" key="4">
    <source>
        <dbReference type="Google" id="ProtNLM"/>
    </source>
</evidence>
<evidence type="ECO:0000313" key="2">
    <source>
        <dbReference type="EMBL" id="KIM31389.1"/>
    </source>
</evidence>
<dbReference type="GO" id="GO:0047661">
    <property type="term" value="F:amino-acid racemase activity"/>
    <property type="evidence" value="ECO:0007669"/>
    <property type="project" value="InterPro"/>
</dbReference>